<dbReference type="InterPro" id="IPR010982">
    <property type="entry name" value="Lambda_DNA-bd_dom_sf"/>
</dbReference>
<dbReference type="AlphaFoldDB" id="A0A5B0DYX6"/>
<feature type="domain" description="HTH cro/C1-type" evidence="1">
    <location>
        <begin position="6"/>
        <end position="40"/>
    </location>
</feature>
<dbReference type="SMART" id="SM00530">
    <property type="entry name" value="HTH_XRE"/>
    <property type="match status" value="1"/>
</dbReference>
<sequence length="96" mass="10909">MTPESFKDWRKQMGLTQATAAQALGVSKPTIENYERGTRRDNGDPVIIPLHIALACRALFHNLEPWDEPVIDDARAFPQTEVRSGLRSSRELYKKT</sequence>
<reference evidence="2 3" key="1">
    <citation type="submission" date="2019-08" db="EMBL/GenBank/DDBJ databases">
        <title>Aureimonas fodiniaquatilis sp. nov., isolated from a coal mine wastewater.</title>
        <authorList>
            <person name="Kim W."/>
        </authorList>
    </citation>
    <scope>NUCLEOTIDE SEQUENCE [LARGE SCALE GENOMIC DNA]</scope>
    <source>
        <strain evidence="2 3">CAU 1482</strain>
    </source>
</reference>
<dbReference type="Pfam" id="PF01381">
    <property type="entry name" value="HTH_3"/>
    <property type="match status" value="1"/>
</dbReference>
<name>A0A5B0DYX6_9HYPH</name>
<dbReference type="Gene3D" id="1.10.260.40">
    <property type="entry name" value="lambda repressor-like DNA-binding domains"/>
    <property type="match status" value="1"/>
</dbReference>
<keyword evidence="3" id="KW-1185">Reference proteome</keyword>
<proteinExistence type="predicted"/>
<evidence type="ECO:0000259" key="1">
    <source>
        <dbReference type="PROSITE" id="PS50943"/>
    </source>
</evidence>
<comment type="caution">
    <text evidence="2">The sequence shown here is derived from an EMBL/GenBank/DDBJ whole genome shotgun (WGS) entry which is preliminary data.</text>
</comment>
<accession>A0A5B0DYX6</accession>
<dbReference type="CDD" id="cd00093">
    <property type="entry name" value="HTH_XRE"/>
    <property type="match status" value="1"/>
</dbReference>
<dbReference type="PROSITE" id="PS50943">
    <property type="entry name" value="HTH_CROC1"/>
    <property type="match status" value="1"/>
</dbReference>
<gene>
    <name evidence="2" type="ORF">FPY71_07170</name>
</gene>
<dbReference type="Proteomes" id="UP000324738">
    <property type="component" value="Unassembled WGS sequence"/>
</dbReference>
<dbReference type="OrthoDB" id="8234829at2"/>
<protein>
    <submittedName>
        <fullName evidence="2">Helix-turn-helix transcriptional regulator</fullName>
    </submittedName>
</protein>
<organism evidence="2 3">
    <name type="scientific">Aureimonas fodinaquatilis</name>
    <dbReference type="NCBI Taxonomy" id="2565783"/>
    <lineage>
        <taxon>Bacteria</taxon>
        <taxon>Pseudomonadati</taxon>
        <taxon>Pseudomonadota</taxon>
        <taxon>Alphaproteobacteria</taxon>
        <taxon>Hyphomicrobiales</taxon>
        <taxon>Aurantimonadaceae</taxon>
        <taxon>Aureimonas</taxon>
    </lineage>
</organism>
<dbReference type="SUPFAM" id="SSF47413">
    <property type="entry name" value="lambda repressor-like DNA-binding domains"/>
    <property type="match status" value="1"/>
</dbReference>
<dbReference type="GO" id="GO:0003677">
    <property type="term" value="F:DNA binding"/>
    <property type="evidence" value="ECO:0007669"/>
    <property type="project" value="InterPro"/>
</dbReference>
<dbReference type="EMBL" id="VTWH01000002">
    <property type="protein sequence ID" value="KAA0971212.1"/>
    <property type="molecule type" value="Genomic_DNA"/>
</dbReference>
<dbReference type="InterPro" id="IPR001387">
    <property type="entry name" value="Cro/C1-type_HTH"/>
</dbReference>
<evidence type="ECO:0000313" key="3">
    <source>
        <dbReference type="Proteomes" id="UP000324738"/>
    </source>
</evidence>
<dbReference type="RefSeq" id="WP_149299146.1">
    <property type="nucleotide sequence ID" value="NZ_VTWH01000002.1"/>
</dbReference>
<evidence type="ECO:0000313" key="2">
    <source>
        <dbReference type="EMBL" id="KAA0971212.1"/>
    </source>
</evidence>